<dbReference type="PANTHER" id="PTHR43606">
    <property type="entry name" value="PHOSPHATASE, PUTATIVE (AFU_ORTHOLOGUE AFUA_6G08710)-RELATED"/>
    <property type="match status" value="1"/>
</dbReference>
<dbReference type="KEGG" id="beo:BEH_14900"/>
<keyword evidence="2" id="KW-0812">Transmembrane</keyword>
<dbReference type="EMBL" id="CP011974">
    <property type="protein sequence ID" value="AKO93249.1"/>
    <property type="molecule type" value="Genomic_DNA"/>
</dbReference>
<keyword evidence="2" id="KW-1133">Transmembrane helix</keyword>
<dbReference type="InterPro" id="IPR018946">
    <property type="entry name" value="PhoD-like_MPP"/>
</dbReference>
<dbReference type="AlphaFoldDB" id="A0A0H4KLU1"/>
<evidence type="ECO:0000313" key="3">
    <source>
        <dbReference type="EMBL" id="AKO93249.1"/>
    </source>
</evidence>
<dbReference type="InterPro" id="IPR052900">
    <property type="entry name" value="Phospholipid_Metab_Enz"/>
</dbReference>
<reference evidence="3 4" key="1">
    <citation type="journal article" date="2015" name="PLoS ONE">
        <title>Genome Sequence of Bacillus endophyticus and Analysis of Its Companion Mechanism in the Ketogulonigenium vulgare-Bacillus Strain Consortium.</title>
        <authorList>
            <person name="Jia N."/>
            <person name="Du J."/>
            <person name="Ding M.Z."/>
            <person name="Gao F."/>
            <person name="Yuan Y.J."/>
        </authorList>
    </citation>
    <scope>NUCLEOTIDE SEQUENCE [LARGE SCALE GENOMIC DNA]</scope>
    <source>
        <strain evidence="3 4">Hbe603</strain>
    </source>
</reference>
<feature type="transmembrane region" description="Helical" evidence="2">
    <location>
        <begin position="39"/>
        <end position="57"/>
    </location>
</feature>
<evidence type="ECO:0000313" key="4">
    <source>
        <dbReference type="Proteomes" id="UP000036202"/>
    </source>
</evidence>
<feature type="region of interest" description="Disordered" evidence="1">
    <location>
        <begin position="566"/>
        <end position="597"/>
    </location>
</feature>
<dbReference type="InterPro" id="IPR029052">
    <property type="entry name" value="Metallo-depent_PP-like"/>
</dbReference>
<dbReference type="CDD" id="cd07389">
    <property type="entry name" value="MPP_PhoD"/>
    <property type="match status" value="1"/>
</dbReference>
<feature type="compositionally biased region" description="Basic and acidic residues" evidence="1">
    <location>
        <begin position="352"/>
        <end position="367"/>
    </location>
</feature>
<evidence type="ECO:0000256" key="2">
    <source>
        <dbReference type="SAM" id="Phobius"/>
    </source>
</evidence>
<proteinExistence type="predicted"/>
<keyword evidence="2" id="KW-0472">Membrane</keyword>
<dbReference type="PANTHER" id="PTHR43606:SF2">
    <property type="entry name" value="ALKALINE PHOSPHATASE FAMILY PROTEIN (AFU_ORTHOLOGUE AFUA_5G03860)"/>
    <property type="match status" value="1"/>
</dbReference>
<accession>A0A0H4KLU1</accession>
<name>A0A0H4KLU1_9BACI</name>
<dbReference type="Proteomes" id="UP000036202">
    <property type="component" value="Chromosome"/>
</dbReference>
<dbReference type="InterPro" id="IPR032093">
    <property type="entry name" value="PhoD_N"/>
</dbReference>
<dbReference type="Pfam" id="PF09423">
    <property type="entry name" value="PhoD"/>
    <property type="match status" value="1"/>
</dbReference>
<dbReference type="InterPro" id="IPR038607">
    <property type="entry name" value="PhoD-like_sf"/>
</dbReference>
<accession>A0A231SEZ1</accession>
<keyword evidence="4" id="KW-1185">Reference proteome</keyword>
<gene>
    <name evidence="3" type="ORF">BEH_14900</name>
</gene>
<reference evidence="4" key="2">
    <citation type="submission" date="2015-06" db="EMBL/GenBank/DDBJ databases">
        <title>Genome Sequence of Bacillus endophyticus and Analysis of its Companion Mechanism in the Ketogulonigenium vulgare-Bacillus strain Consortium.</title>
        <authorList>
            <person name="Jia N."/>
            <person name="Du J."/>
            <person name="Ding M.-Z."/>
            <person name="Gao F."/>
            <person name="Yuan Y.-J."/>
        </authorList>
    </citation>
    <scope>NUCLEOTIDE SEQUENCE [LARGE SCALE GENOMIC DNA]</scope>
    <source>
        <strain evidence="4">Hbe603</strain>
    </source>
</reference>
<feature type="region of interest" description="Disordered" evidence="1">
    <location>
        <begin position="352"/>
        <end position="373"/>
    </location>
</feature>
<dbReference type="PATRIC" id="fig|135735.6.peg.3152"/>
<dbReference type="SUPFAM" id="SSF56300">
    <property type="entry name" value="Metallo-dependent phosphatases"/>
    <property type="match status" value="1"/>
</dbReference>
<dbReference type="Gene3D" id="3.60.21.70">
    <property type="entry name" value="PhoD-like phosphatase"/>
    <property type="match status" value="1"/>
</dbReference>
<feature type="compositionally biased region" description="Basic and acidic residues" evidence="1">
    <location>
        <begin position="568"/>
        <end position="578"/>
    </location>
</feature>
<sequence length="597" mass="67525">MRRHPNLERRTFVDKQKLEGMIQEFSEETMQRKKVDRRAFLEGAGKIAGLSLGFVIAQSMGGLDVQAKAKTIKFSSYPFTLGVCSGDPSPQGIVLWTRLAPDPLNGGGMPNEVVKVEWELAKDENFKRIVKKGSATASPNLAHSVHVEVEGLRSNEVYYYRFKSGNELSPVGRTKTLPKRSEEIQKLRFAFASCQQYEHGYYTAYKHLAEEELDVVFHLGDYIYEYGPNEYVSASGNVRTHSGPEIITLDDYRNRYAQYRSDANLKAAHAAFPWIVTWDDHEVENNYANNIPEKGQSVQAFIKRRAAAYQAYYEHMPLRKTSLPNGGDMSLYRDFSYGQLASFNVLDSRQYRDDQANGDGSKPHSEESLNPNRTMLGKQQENWLFKNLNKSKAHWNILAQQVFFAQRNFGENGEQIYSMDSWDGYPEARNRIIDFVQKKGMNNLVVLTGDVHASWASNIKTDFNNASSSLVGVEFVGTSITSGGNGADKRADTDRILAQNPHLKFFNDYRGYVRCTVTPESFQADYRVLPFVTEPNAAISTRASFVYHKDQTGLKQIGANAVPHGLKKSTEVEEDRITAHSKAHTKQVNKLKKKVEN</sequence>
<evidence type="ECO:0000256" key="1">
    <source>
        <dbReference type="SAM" id="MobiDB-lite"/>
    </source>
</evidence>
<organism evidence="3 4">
    <name type="scientific">Priestia filamentosa</name>
    <dbReference type="NCBI Taxonomy" id="1402861"/>
    <lineage>
        <taxon>Bacteria</taxon>
        <taxon>Bacillati</taxon>
        <taxon>Bacillota</taxon>
        <taxon>Bacilli</taxon>
        <taxon>Bacillales</taxon>
        <taxon>Bacillaceae</taxon>
        <taxon>Priestia</taxon>
    </lineage>
</organism>
<feature type="compositionally biased region" description="Basic residues" evidence="1">
    <location>
        <begin position="579"/>
        <end position="597"/>
    </location>
</feature>
<dbReference type="Gene3D" id="2.60.40.380">
    <property type="entry name" value="Purple acid phosphatase-like, N-terminal"/>
    <property type="match status" value="1"/>
</dbReference>
<dbReference type="Pfam" id="PF16655">
    <property type="entry name" value="PhoD_N"/>
    <property type="match status" value="1"/>
</dbReference>
<protein>
    <submittedName>
        <fullName evidence="3">Alkaline phosphatase</fullName>
    </submittedName>
</protein>